<dbReference type="Pfam" id="PF04500">
    <property type="entry name" value="FLYWCH"/>
    <property type="match status" value="1"/>
</dbReference>
<dbReference type="GO" id="GO:0008270">
    <property type="term" value="F:zinc ion binding"/>
    <property type="evidence" value="ECO:0007669"/>
    <property type="project" value="UniProtKB-KW"/>
</dbReference>
<reference evidence="6 7" key="1">
    <citation type="submission" date="2020-08" db="EMBL/GenBank/DDBJ databases">
        <authorList>
            <person name="Koutsovoulos G."/>
            <person name="Danchin GJ E."/>
        </authorList>
    </citation>
    <scope>NUCLEOTIDE SEQUENCE [LARGE SCALE GENOMIC DNA]</scope>
</reference>
<protein>
    <recommendedName>
        <fullName evidence="5">FLYWCH-type domain-containing protein</fullName>
    </recommendedName>
</protein>
<sequence length="193" mass="22456">MSSSDGEYSSNSANEMENPEPVQFLEVKSKRGASMLTRNGFEYAFEKVSLTINNVEYWKCPKRPPYCCGRIHTYSEWYENDGIRYKLGWIKNENHAHDADFNKIEIRNANPEKMIPEKPGENDQQHYGDGCDGWIRAWIEHEHLEQRNASFPIELWNLFGRINAGLSRTNNSIEVFSVDELRQFKFGAILLTN</sequence>
<proteinExistence type="predicted"/>
<gene>
    <name evidence="6" type="ORF">MENT_LOCUS40286</name>
</gene>
<feature type="domain" description="FLYWCH-type" evidence="5">
    <location>
        <begin position="27"/>
        <end position="74"/>
    </location>
</feature>
<accession>A0A6V7WL77</accession>
<evidence type="ECO:0000313" key="7">
    <source>
        <dbReference type="Proteomes" id="UP000580250"/>
    </source>
</evidence>
<comment type="caution">
    <text evidence="6">The sequence shown here is derived from an EMBL/GenBank/DDBJ whole genome shotgun (WGS) entry which is preliminary data.</text>
</comment>
<evidence type="ECO:0000313" key="6">
    <source>
        <dbReference type="EMBL" id="CAD2187685.1"/>
    </source>
</evidence>
<evidence type="ECO:0000256" key="1">
    <source>
        <dbReference type="ARBA" id="ARBA00022723"/>
    </source>
</evidence>
<dbReference type="AlphaFoldDB" id="A0A6V7WL77"/>
<evidence type="ECO:0000256" key="2">
    <source>
        <dbReference type="ARBA" id="ARBA00022771"/>
    </source>
</evidence>
<dbReference type="OrthoDB" id="10639921at2759"/>
<keyword evidence="1" id="KW-0479">Metal-binding</keyword>
<feature type="compositionally biased region" description="Polar residues" evidence="4">
    <location>
        <begin position="1"/>
        <end position="15"/>
    </location>
</feature>
<keyword evidence="3" id="KW-0862">Zinc</keyword>
<keyword evidence="2" id="KW-0863">Zinc-finger</keyword>
<dbReference type="EMBL" id="CAJEWN010000650">
    <property type="protein sequence ID" value="CAD2187685.1"/>
    <property type="molecule type" value="Genomic_DNA"/>
</dbReference>
<dbReference type="Gene3D" id="2.20.25.240">
    <property type="match status" value="1"/>
</dbReference>
<feature type="region of interest" description="Disordered" evidence="4">
    <location>
        <begin position="1"/>
        <end position="21"/>
    </location>
</feature>
<name>A0A6V7WL77_MELEN</name>
<organism evidence="6 7">
    <name type="scientific">Meloidogyne enterolobii</name>
    <name type="common">Root-knot nematode worm</name>
    <name type="synonym">Meloidogyne mayaguensis</name>
    <dbReference type="NCBI Taxonomy" id="390850"/>
    <lineage>
        <taxon>Eukaryota</taxon>
        <taxon>Metazoa</taxon>
        <taxon>Ecdysozoa</taxon>
        <taxon>Nematoda</taxon>
        <taxon>Chromadorea</taxon>
        <taxon>Rhabditida</taxon>
        <taxon>Tylenchina</taxon>
        <taxon>Tylenchomorpha</taxon>
        <taxon>Tylenchoidea</taxon>
        <taxon>Meloidogynidae</taxon>
        <taxon>Meloidogyninae</taxon>
        <taxon>Meloidogyne</taxon>
    </lineage>
</organism>
<evidence type="ECO:0000256" key="4">
    <source>
        <dbReference type="SAM" id="MobiDB-lite"/>
    </source>
</evidence>
<evidence type="ECO:0000259" key="5">
    <source>
        <dbReference type="Pfam" id="PF04500"/>
    </source>
</evidence>
<dbReference type="Proteomes" id="UP000580250">
    <property type="component" value="Unassembled WGS sequence"/>
</dbReference>
<evidence type="ECO:0000256" key="3">
    <source>
        <dbReference type="ARBA" id="ARBA00022833"/>
    </source>
</evidence>
<dbReference type="InterPro" id="IPR007588">
    <property type="entry name" value="Znf_FLYWCH"/>
</dbReference>